<evidence type="ECO:0000313" key="1">
    <source>
        <dbReference type="EMBL" id="NOU68651.1"/>
    </source>
</evidence>
<name>A0ABX1XJN5_9BACL</name>
<dbReference type="Proteomes" id="UP000653578">
    <property type="component" value="Unassembled WGS sequence"/>
</dbReference>
<proteinExistence type="predicted"/>
<dbReference type="RefSeq" id="WP_171636093.1">
    <property type="nucleotide sequence ID" value="NZ_WHNY01000075.1"/>
</dbReference>
<keyword evidence="2" id="KW-1185">Reference proteome</keyword>
<gene>
    <name evidence="1" type="ORF">GC096_31955</name>
</gene>
<evidence type="ECO:0008006" key="3">
    <source>
        <dbReference type="Google" id="ProtNLM"/>
    </source>
</evidence>
<reference evidence="1 2" key="1">
    <citation type="submission" date="2019-10" db="EMBL/GenBank/DDBJ databases">
        <title>Description of Paenibacillus humi sp. nov.</title>
        <authorList>
            <person name="Carlier A."/>
            <person name="Qi S."/>
        </authorList>
    </citation>
    <scope>NUCLEOTIDE SEQUENCE [LARGE SCALE GENOMIC DNA]</scope>
    <source>
        <strain evidence="1 2">LMG 31461</strain>
    </source>
</reference>
<accession>A0ABX1XJN5</accession>
<evidence type="ECO:0000313" key="2">
    <source>
        <dbReference type="Proteomes" id="UP000653578"/>
    </source>
</evidence>
<comment type="caution">
    <text evidence="1">The sequence shown here is derived from an EMBL/GenBank/DDBJ whole genome shotgun (WGS) entry which is preliminary data.</text>
</comment>
<organism evidence="1 2">
    <name type="scientific">Paenibacillus plantarum</name>
    <dbReference type="NCBI Taxonomy" id="2654975"/>
    <lineage>
        <taxon>Bacteria</taxon>
        <taxon>Bacillati</taxon>
        <taxon>Bacillota</taxon>
        <taxon>Bacilli</taxon>
        <taxon>Bacillales</taxon>
        <taxon>Paenibacillaceae</taxon>
        <taxon>Paenibacillus</taxon>
    </lineage>
</organism>
<protein>
    <recommendedName>
        <fullName evidence="3">Nucleoside 2-deoxyribosyltransferase</fullName>
    </recommendedName>
</protein>
<sequence>MKINYLITFDSEESDASLDELEYGGRLSGYFELVCNEECSYGCIPYLPIPADLQGLDLLSTWFEQISEAAMLLSKTSDFVIINDIDSYNSWIEIQKSGEQVFISHIISEKKAGHGAVLLKPLSNYSNGRWVKQPVESNVFFQEVIGKTLTFLDELLSHNKNFLNVSWVNRIMNNINNIEV</sequence>
<dbReference type="EMBL" id="WHNY01000075">
    <property type="protein sequence ID" value="NOU68651.1"/>
    <property type="molecule type" value="Genomic_DNA"/>
</dbReference>